<evidence type="ECO:0000256" key="2">
    <source>
        <dbReference type="ARBA" id="ARBA00022475"/>
    </source>
</evidence>
<dbReference type="PANTHER" id="PTHR33695:SF1">
    <property type="entry name" value="LIPOPROTEIN SIGNAL PEPTIDASE"/>
    <property type="match status" value="1"/>
</dbReference>
<dbReference type="AlphaFoldDB" id="A0A521EM28"/>
<protein>
    <recommendedName>
        <fullName evidence="9">Lipoprotein signal peptidase</fullName>
        <ecNumber evidence="9">3.4.23.36</ecNumber>
    </recommendedName>
    <alternativeName>
        <fullName evidence="9">Prolipoprotein signal peptidase</fullName>
    </alternativeName>
    <alternativeName>
        <fullName evidence="9">Signal peptidase II</fullName>
        <shortName evidence="9">SPase II</shortName>
    </alternativeName>
</protein>
<dbReference type="Pfam" id="PF01252">
    <property type="entry name" value="Peptidase_A8"/>
    <property type="match status" value="1"/>
</dbReference>
<feature type="transmembrane region" description="Helical" evidence="9">
    <location>
        <begin position="144"/>
        <end position="163"/>
    </location>
</feature>
<keyword evidence="6 9" id="KW-0378">Hydrolase</keyword>
<dbReference type="EMBL" id="FXTP01000012">
    <property type="protein sequence ID" value="SMO84977.1"/>
    <property type="molecule type" value="Genomic_DNA"/>
</dbReference>
<accession>A0A521EM28</accession>
<evidence type="ECO:0000256" key="1">
    <source>
        <dbReference type="ARBA" id="ARBA00006139"/>
    </source>
</evidence>
<sequence>MTSKKLTALFAPAIFVLIIDQLTKWWVRTTPELHNKTLIEGWLQFYFTKNPGMALGIDVLSTPVISTIAILAVTGILVYVMRHIYAASIGYLVCMGLILGGAFGNIADRIFMGIIGGYGGVLDGHVVDFIYFSLEINDWTVFPYIFNIADVAISASIILLLVFNKRFFVAGTLDGTEPEETSETDIPDSIDPETPPAKNSSSDQL</sequence>
<feature type="compositionally biased region" description="Acidic residues" evidence="11">
    <location>
        <begin position="176"/>
        <end position="191"/>
    </location>
</feature>
<keyword evidence="5 9" id="KW-0064">Aspartyl protease</keyword>
<feature type="active site" evidence="9">
    <location>
        <position position="150"/>
    </location>
</feature>
<comment type="function">
    <text evidence="9">This protein specifically catalyzes the removal of signal peptides from prolipoproteins.</text>
</comment>
<dbReference type="EC" id="3.4.23.36" evidence="9"/>
<dbReference type="GO" id="GO:0004190">
    <property type="term" value="F:aspartic-type endopeptidase activity"/>
    <property type="evidence" value="ECO:0007669"/>
    <property type="project" value="UniProtKB-UniRule"/>
</dbReference>
<feature type="region of interest" description="Disordered" evidence="11">
    <location>
        <begin position="176"/>
        <end position="205"/>
    </location>
</feature>
<evidence type="ECO:0000256" key="7">
    <source>
        <dbReference type="ARBA" id="ARBA00022989"/>
    </source>
</evidence>
<dbReference type="RefSeq" id="WP_142455294.1">
    <property type="nucleotide sequence ID" value="NZ_FXTP01000012.1"/>
</dbReference>
<dbReference type="Proteomes" id="UP000317557">
    <property type="component" value="Unassembled WGS sequence"/>
</dbReference>
<keyword evidence="4 9" id="KW-0812">Transmembrane</keyword>
<dbReference type="OrthoDB" id="9810259at2"/>
<comment type="subcellular location">
    <subcellularLocation>
        <location evidence="9">Cell membrane</location>
        <topology evidence="9">Multi-pass membrane protein</topology>
    </subcellularLocation>
</comment>
<feature type="active site" evidence="9">
    <location>
        <position position="128"/>
    </location>
</feature>
<keyword evidence="13" id="KW-1185">Reference proteome</keyword>
<evidence type="ECO:0000256" key="4">
    <source>
        <dbReference type="ARBA" id="ARBA00022692"/>
    </source>
</evidence>
<comment type="pathway">
    <text evidence="9">Protein modification; lipoprotein biosynthesis (signal peptide cleavage).</text>
</comment>
<dbReference type="PRINTS" id="PR00781">
    <property type="entry name" value="LIPOSIGPTASE"/>
</dbReference>
<comment type="similarity">
    <text evidence="1 9 10">Belongs to the peptidase A8 family.</text>
</comment>
<proteinExistence type="inferred from homology"/>
<keyword evidence="8 9" id="KW-0472">Membrane</keyword>
<evidence type="ECO:0000313" key="13">
    <source>
        <dbReference type="Proteomes" id="UP000317557"/>
    </source>
</evidence>
<dbReference type="HAMAP" id="MF_00161">
    <property type="entry name" value="LspA"/>
    <property type="match status" value="1"/>
</dbReference>
<gene>
    <name evidence="9" type="primary">lspA</name>
    <name evidence="12" type="ORF">SAMN06265219_112149</name>
</gene>
<evidence type="ECO:0000256" key="5">
    <source>
        <dbReference type="ARBA" id="ARBA00022750"/>
    </source>
</evidence>
<evidence type="ECO:0000313" key="12">
    <source>
        <dbReference type="EMBL" id="SMO84977.1"/>
    </source>
</evidence>
<keyword evidence="2 9" id="KW-1003">Cell membrane</keyword>
<name>A0A521EM28_9BACT</name>
<reference evidence="12 13" key="1">
    <citation type="submission" date="2017-05" db="EMBL/GenBank/DDBJ databases">
        <authorList>
            <person name="Varghese N."/>
            <person name="Submissions S."/>
        </authorList>
    </citation>
    <scope>NUCLEOTIDE SEQUENCE [LARGE SCALE GENOMIC DNA]</scope>
    <source>
        <strain evidence="12 13">DSM 21985</strain>
    </source>
</reference>
<feature type="transmembrane region" description="Helical" evidence="9">
    <location>
        <begin position="110"/>
        <end position="132"/>
    </location>
</feature>
<evidence type="ECO:0000256" key="11">
    <source>
        <dbReference type="SAM" id="MobiDB-lite"/>
    </source>
</evidence>
<evidence type="ECO:0000256" key="9">
    <source>
        <dbReference type="HAMAP-Rule" id="MF_00161"/>
    </source>
</evidence>
<evidence type="ECO:0000256" key="10">
    <source>
        <dbReference type="RuleBase" id="RU004181"/>
    </source>
</evidence>
<keyword evidence="3 9" id="KW-0645">Protease</keyword>
<dbReference type="InterPro" id="IPR001872">
    <property type="entry name" value="Peptidase_A8"/>
</dbReference>
<dbReference type="PANTHER" id="PTHR33695">
    <property type="entry name" value="LIPOPROTEIN SIGNAL PEPTIDASE"/>
    <property type="match status" value="1"/>
</dbReference>
<organism evidence="12 13">
    <name type="scientific">Gracilimonas mengyeensis</name>
    <dbReference type="NCBI Taxonomy" id="1302730"/>
    <lineage>
        <taxon>Bacteria</taxon>
        <taxon>Pseudomonadati</taxon>
        <taxon>Balneolota</taxon>
        <taxon>Balneolia</taxon>
        <taxon>Balneolales</taxon>
        <taxon>Balneolaceae</taxon>
        <taxon>Gracilimonas</taxon>
    </lineage>
</organism>
<dbReference type="GO" id="GO:0006508">
    <property type="term" value="P:proteolysis"/>
    <property type="evidence" value="ECO:0007669"/>
    <property type="project" value="UniProtKB-KW"/>
</dbReference>
<dbReference type="UniPathway" id="UPA00665"/>
<comment type="catalytic activity">
    <reaction evidence="9">
        <text>Release of signal peptides from bacterial membrane prolipoproteins. Hydrolyzes -Xaa-Yaa-Zaa-|-(S,diacylglyceryl)Cys-, in which Xaa is hydrophobic (preferably Leu), and Yaa (Ala or Ser) and Zaa (Gly or Ala) have small, neutral side chains.</text>
        <dbReference type="EC" id="3.4.23.36"/>
    </reaction>
</comment>
<evidence type="ECO:0000256" key="3">
    <source>
        <dbReference type="ARBA" id="ARBA00022670"/>
    </source>
</evidence>
<feature type="transmembrane region" description="Helical" evidence="9">
    <location>
        <begin position="55"/>
        <end position="78"/>
    </location>
</feature>
<evidence type="ECO:0000256" key="8">
    <source>
        <dbReference type="ARBA" id="ARBA00023136"/>
    </source>
</evidence>
<feature type="transmembrane region" description="Helical" evidence="9">
    <location>
        <begin position="84"/>
        <end position="103"/>
    </location>
</feature>
<dbReference type="GO" id="GO:0005886">
    <property type="term" value="C:plasma membrane"/>
    <property type="evidence" value="ECO:0007669"/>
    <property type="project" value="UniProtKB-SubCell"/>
</dbReference>
<evidence type="ECO:0000256" key="6">
    <source>
        <dbReference type="ARBA" id="ARBA00022801"/>
    </source>
</evidence>
<keyword evidence="7 9" id="KW-1133">Transmembrane helix</keyword>